<keyword evidence="4" id="KW-1185">Reference proteome</keyword>
<dbReference type="GeneID" id="88096741"/>
<reference evidence="3 5" key="2">
    <citation type="submission" date="2019-08" db="EMBL/GenBank/DDBJ databases">
        <authorList>
            <person name="Peeters C."/>
        </authorList>
    </citation>
    <scope>NUCLEOTIDE SEQUENCE [LARGE SCALE GENOMIC DNA]</scope>
    <source>
        <strain evidence="3 5">LMG 31121</strain>
    </source>
</reference>
<keyword evidence="1" id="KW-0732">Signal</keyword>
<dbReference type="Pfam" id="PF03640">
    <property type="entry name" value="Lipoprotein_15"/>
    <property type="match status" value="2"/>
</dbReference>
<dbReference type="InterPro" id="IPR014558">
    <property type="entry name" value="UCP029720"/>
</dbReference>
<evidence type="ECO:0000313" key="5">
    <source>
        <dbReference type="Proteomes" id="UP000335538"/>
    </source>
</evidence>
<gene>
    <name evidence="3" type="ORF">PSP31121_01843</name>
    <name evidence="2" type="ORF">SAMEA4530655_04152</name>
</gene>
<accession>A0A239SRY6</accession>
<feature type="chain" id="PRO_5042693015" evidence="1">
    <location>
        <begin position="29"/>
        <end position="130"/>
    </location>
</feature>
<reference evidence="2 4" key="1">
    <citation type="submission" date="2017-06" db="EMBL/GenBank/DDBJ databases">
        <authorList>
            <consortium name="Pathogen Informatics"/>
        </authorList>
    </citation>
    <scope>NUCLEOTIDE SEQUENCE [LARGE SCALE GENOMIC DNA]</scope>
    <source>
        <strain evidence="2 4">NCTC13161</strain>
    </source>
</reference>
<dbReference type="EMBL" id="CABPSR010000003">
    <property type="protein sequence ID" value="VVE78798.1"/>
    <property type="molecule type" value="Genomic_DNA"/>
</dbReference>
<evidence type="ECO:0000313" key="2">
    <source>
        <dbReference type="EMBL" id="SNU88245.1"/>
    </source>
</evidence>
<dbReference type="GO" id="GO:0043448">
    <property type="term" value="P:alkane catabolic process"/>
    <property type="evidence" value="ECO:0007669"/>
    <property type="project" value="TreeGrafter"/>
</dbReference>
<evidence type="ECO:0000313" key="3">
    <source>
        <dbReference type="EMBL" id="VVE78798.1"/>
    </source>
</evidence>
<evidence type="ECO:0000256" key="1">
    <source>
        <dbReference type="SAM" id="SignalP"/>
    </source>
</evidence>
<keyword evidence="3" id="KW-0449">Lipoprotein</keyword>
<dbReference type="EMBL" id="LT906435">
    <property type="protein sequence ID" value="SNU88245.1"/>
    <property type="molecule type" value="Genomic_DNA"/>
</dbReference>
<dbReference type="PIRSF" id="PIRSF029720">
    <property type="entry name" value="UCP029720"/>
    <property type="match status" value="1"/>
</dbReference>
<dbReference type="Proteomes" id="UP000215126">
    <property type="component" value="Chromosome 1"/>
</dbReference>
<sequence length="130" mass="13555">MNQRQSMSAVLTSLVAAAGLFAAAAAHAEVPLKTADGMLVDAQNRTVYTFDNDVAGSGKSACNGGCATAWPPVMADGGAKAEGNYSIVTRDDGMKQWAYKGKPLYLFAKDAAAGDKKGDGFKDVWHVVKP</sequence>
<proteinExistence type="predicted"/>
<protein>
    <submittedName>
        <fullName evidence="3">Lipoprotein</fullName>
    </submittedName>
    <submittedName>
        <fullName evidence="2">Secreted repeat of uncharacterized function</fullName>
    </submittedName>
</protein>
<feature type="signal peptide" evidence="1">
    <location>
        <begin position="1"/>
        <end position="28"/>
    </location>
</feature>
<organism evidence="2 4">
    <name type="scientific">Pandoraea sputorum</name>
    <dbReference type="NCBI Taxonomy" id="93222"/>
    <lineage>
        <taxon>Bacteria</taxon>
        <taxon>Pseudomonadati</taxon>
        <taxon>Pseudomonadota</taxon>
        <taxon>Betaproteobacteria</taxon>
        <taxon>Burkholderiales</taxon>
        <taxon>Burkholderiaceae</taxon>
        <taxon>Pandoraea</taxon>
    </lineage>
</organism>
<dbReference type="PANTHER" id="PTHR39335">
    <property type="entry name" value="BLL4220 PROTEIN"/>
    <property type="match status" value="1"/>
</dbReference>
<dbReference type="RefSeq" id="WP_084103996.1">
    <property type="nucleotide sequence ID" value="NZ_AP028930.1"/>
</dbReference>
<evidence type="ECO:0000313" key="4">
    <source>
        <dbReference type="Proteomes" id="UP000215126"/>
    </source>
</evidence>
<dbReference type="InterPro" id="IPR005297">
    <property type="entry name" value="Lipoprotein_repeat"/>
</dbReference>
<dbReference type="PANTHER" id="PTHR39335:SF1">
    <property type="entry name" value="BLL4220 PROTEIN"/>
    <property type="match status" value="1"/>
</dbReference>
<dbReference type="Proteomes" id="UP000335538">
    <property type="component" value="Unassembled WGS sequence"/>
</dbReference>
<dbReference type="STRING" id="93222.NA29_24815"/>
<dbReference type="AlphaFoldDB" id="A0A239SRY6"/>
<name>A0A239SRY6_9BURK</name>